<feature type="transmembrane region" description="Helical" evidence="13">
    <location>
        <begin position="171"/>
        <end position="193"/>
    </location>
</feature>
<dbReference type="GO" id="GO:0005886">
    <property type="term" value="C:plasma membrane"/>
    <property type="evidence" value="ECO:0007669"/>
    <property type="project" value="UniProtKB-SubCell"/>
</dbReference>
<dbReference type="InterPro" id="IPR058204">
    <property type="entry name" value="FtsX_firmicutes-type"/>
</dbReference>
<evidence type="ECO:0000256" key="4">
    <source>
        <dbReference type="ARBA" id="ARBA00021907"/>
    </source>
</evidence>
<feature type="transmembrane region" description="Helical" evidence="13">
    <location>
        <begin position="21"/>
        <end position="46"/>
    </location>
</feature>
<comment type="subcellular location">
    <subcellularLocation>
        <location evidence="1">Cell inner membrane</location>
        <topology evidence="1">Multi-pass membrane protein</topology>
    </subcellularLocation>
    <subcellularLocation>
        <location evidence="12">Cell membrane</location>
    </subcellularLocation>
</comment>
<evidence type="ECO:0000256" key="2">
    <source>
        <dbReference type="ARBA" id="ARBA00007379"/>
    </source>
</evidence>
<feature type="transmembrane region" description="Helical" evidence="13">
    <location>
        <begin position="214"/>
        <end position="239"/>
    </location>
</feature>
<organism evidence="16 17">
    <name type="scientific">Sporomusa ovata</name>
    <dbReference type="NCBI Taxonomy" id="2378"/>
    <lineage>
        <taxon>Bacteria</taxon>
        <taxon>Bacillati</taxon>
        <taxon>Bacillota</taxon>
        <taxon>Negativicutes</taxon>
        <taxon>Selenomonadales</taxon>
        <taxon>Sporomusaceae</taxon>
        <taxon>Sporomusa</taxon>
    </lineage>
</organism>
<dbReference type="NCBIfam" id="TIGR00439">
    <property type="entry name" value="FtsX_Gneg"/>
    <property type="match status" value="1"/>
</dbReference>
<evidence type="ECO:0000256" key="12">
    <source>
        <dbReference type="PIRNR" id="PIRNR003097"/>
    </source>
</evidence>
<dbReference type="NCBIfam" id="NF038347">
    <property type="entry name" value="FtsX_Gpos"/>
    <property type="match status" value="1"/>
</dbReference>
<dbReference type="Gene3D" id="3.30.70.3040">
    <property type="match status" value="1"/>
</dbReference>
<dbReference type="Pfam" id="PF18075">
    <property type="entry name" value="FtsX_ECD"/>
    <property type="match status" value="1"/>
</dbReference>
<evidence type="ECO:0000256" key="7">
    <source>
        <dbReference type="ARBA" id="ARBA00022618"/>
    </source>
</evidence>
<dbReference type="PANTHER" id="PTHR47755">
    <property type="entry name" value="CELL DIVISION PROTEIN FTSX"/>
    <property type="match status" value="1"/>
</dbReference>
<evidence type="ECO:0000256" key="3">
    <source>
        <dbReference type="ARBA" id="ARBA00011160"/>
    </source>
</evidence>
<evidence type="ECO:0000256" key="10">
    <source>
        <dbReference type="ARBA" id="ARBA00023136"/>
    </source>
</evidence>
<dbReference type="InterPro" id="IPR004513">
    <property type="entry name" value="FtsX"/>
</dbReference>
<comment type="function">
    <text evidence="12">Part of the ABC transporter FtsEX involved in asymmetric cellular division facilitating the initiation of sporulation.</text>
</comment>
<evidence type="ECO:0000256" key="11">
    <source>
        <dbReference type="ARBA" id="ARBA00023306"/>
    </source>
</evidence>
<dbReference type="PIRSF" id="PIRSF003097">
    <property type="entry name" value="FtsX"/>
    <property type="match status" value="1"/>
</dbReference>
<evidence type="ECO:0000256" key="1">
    <source>
        <dbReference type="ARBA" id="ARBA00004429"/>
    </source>
</evidence>
<evidence type="ECO:0000259" key="14">
    <source>
        <dbReference type="Pfam" id="PF02687"/>
    </source>
</evidence>
<dbReference type="PANTHER" id="PTHR47755:SF1">
    <property type="entry name" value="CELL DIVISION PROTEIN FTSX"/>
    <property type="match status" value="1"/>
</dbReference>
<keyword evidence="6" id="KW-0997">Cell inner membrane</keyword>
<dbReference type="InterPro" id="IPR040690">
    <property type="entry name" value="FtsX_ECD"/>
</dbReference>
<keyword evidence="10 12" id="KW-0472">Membrane</keyword>
<dbReference type="InterPro" id="IPR047590">
    <property type="entry name" value="FtsX_proteobact-type"/>
</dbReference>
<keyword evidence="5 12" id="KW-1003">Cell membrane</keyword>
<evidence type="ECO:0000259" key="15">
    <source>
        <dbReference type="Pfam" id="PF18075"/>
    </source>
</evidence>
<feature type="transmembrane region" description="Helical" evidence="13">
    <location>
        <begin position="265"/>
        <end position="289"/>
    </location>
</feature>
<dbReference type="AlphaFoldDB" id="A0A0U1KSM4"/>
<evidence type="ECO:0000256" key="8">
    <source>
        <dbReference type="ARBA" id="ARBA00022692"/>
    </source>
</evidence>
<sequence length="295" mass="32788">MKIRTFEYFVREAITSLRRNSLMSIASVSTVAVSLLILGMFLVMVLNLNHIASTLETQVQITVYMEDGLSDRDMREIGTRITKLAGVTEVMFIDKGEAMVKFKDRLGEQQGLLTALGDTNPLPNSFEVKVDKPEYVKPVSQAIAQLKGVENANYGQEVIEQLFALTKLVRIFGLILIVFLALAALFIISNTIRITVFARRKEIGIMKYVGATDWFIRFPFMIEGMILGFSGALCAMLILSQTYSTLTEKVYESLAFLPLIPKSPFLTHISIVLLVVGTAIGALGSTISLKRFMKV</sequence>
<evidence type="ECO:0000256" key="5">
    <source>
        <dbReference type="ARBA" id="ARBA00022475"/>
    </source>
</evidence>
<feature type="domain" description="ABC3 transporter permease C-terminal" evidence="14">
    <location>
        <begin position="175"/>
        <end position="294"/>
    </location>
</feature>
<dbReference type="GO" id="GO:0051301">
    <property type="term" value="P:cell division"/>
    <property type="evidence" value="ECO:0007669"/>
    <property type="project" value="UniProtKB-KW"/>
</dbReference>
<feature type="domain" description="FtsX extracellular" evidence="15">
    <location>
        <begin position="59"/>
        <end position="150"/>
    </location>
</feature>
<evidence type="ECO:0000313" key="16">
    <source>
        <dbReference type="EMBL" id="CQR70397.1"/>
    </source>
</evidence>
<reference evidence="17" key="1">
    <citation type="submission" date="2015-03" db="EMBL/GenBank/DDBJ databases">
        <authorList>
            <person name="Nijsse Bart"/>
        </authorList>
    </citation>
    <scope>NUCLEOTIDE SEQUENCE [LARGE SCALE GENOMIC DNA]</scope>
</reference>
<dbReference type="Pfam" id="PF02687">
    <property type="entry name" value="FtsX"/>
    <property type="match status" value="1"/>
</dbReference>
<dbReference type="RefSeq" id="WP_021169135.1">
    <property type="nucleotide sequence ID" value="NZ_CTRP01000003.1"/>
</dbReference>
<evidence type="ECO:0000256" key="6">
    <source>
        <dbReference type="ARBA" id="ARBA00022519"/>
    </source>
</evidence>
<dbReference type="EMBL" id="CTRP01000003">
    <property type="protein sequence ID" value="CQR70397.1"/>
    <property type="molecule type" value="Genomic_DNA"/>
</dbReference>
<evidence type="ECO:0000256" key="13">
    <source>
        <dbReference type="SAM" id="Phobius"/>
    </source>
</evidence>
<evidence type="ECO:0000256" key="9">
    <source>
        <dbReference type="ARBA" id="ARBA00022989"/>
    </source>
</evidence>
<evidence type="ECO:0000313" key="17">
    <source>
        <dbReference type="Proteomes" id="UP000049855"/>
    </source>
</evidence>
<comment type="similarity">
    <text evidence="2 12">Belongs to the ABC-4 integral membrane protein family. FtsX subfamily.</text>
</comment>
<gene>
    <name evidence="16" type="ORF">SpAn4DRAFT_1366</name>
</gene>
<keyword evidence="17" id="KW-1185">Reference proteome</keyword>
<keyword evidence="11 12" id="KW-0131">Cell cycle</keyword>
<accession>A0A0U1KSM4</accession>
<keyword evidence="8 13" id="KW-0812">Transmembrane</keyword>
<dbReference type="InterPro" id="IPR003838">
    <property type="entry name" value="ABC3_permease_C"/>
</dbReference>
<protein>
    <recommendedName>
        <fullName evidence="4 12">Cell division protein FtsX</fullName>
    </recommendedName>
</protein>
<proteinExistence type="inferred from homology"/>
<dbReference type="Proteomes" id="UP000049855">
    <property type="component" value="Unassembled WGS sequence"/>
</dbReference>
<comment type="subunit">
    <text evidence="3">Forms a membrane-associated complex with FtsE.</text>
</comment>
<keyword evidence="9 13" id="KW-1133">Transmembrane helix</keyword>
<keyword evidence="7 12" id="KW-0132">Cell division</keyword>
<name>A0A0U1KSM4_9FIRM</name>